<evidence type="ECO:0000256" key="2">
    <source>
        <dbReference type="ARBA" id="ARBA00012274"/>
    </source>
</evidence>
<accession>A0A6N6N1Y4</accession>
<evidence type="ECO:0000313" key="7">
    <source>
        <dbReference type="EMBL" id="KAB1441914.1"/>
    </source>
</evidence>
<comment type="caution">
    <text evidence="7">The sequence shown here is derived from an EMBL/GenBank/DDBJ whole genome shotgun (WGS) entry which is preliminary data.</text>
</comment>
<feature type="domain" description="TSCPD" evidence="6">
    <location>
        <begin position="22"/>
        <end position="96"/>
    </location>
</feature>
<evidence type="ECO:0000256" key="1">
    <source>
        <dbReference type="ARBA" id="ARBA00007405"/>
    </source>
</evidence>
<evidence type="ECO:0000256" key="5">
    <source>
        <dbReference type="ARBA" id="ARBA00047754"/>
    </source>
</evidence>
<dbReference type="GO" id="GO:0071897">
    <property type="term" value="P:DNA biosynthetic process"/>
    <property type="evidence" value="ECO:0007669"/>
    <property type="project" value="UniProtKB-KW"/>
</dbReference>
<evidence type="ECO:0000259" key="6">
    <source>
        <dbReference type="Pfam" id="PF12637"/>
    </source>
</evidence>
<dbReference type="GO" id="GO:0000166">
    <property type="term" value="F:nucleotide binding"/>
    <property type="evidence" value="ECO:0007669"/>
    <property type="project" value="UniProtKB-KW"/>
</dbReference>
<evidence type="ECO:0000256" key="3">
    <source>
        <dbReference type="ARBA" id="ARBA00022634"/>
    </source>
</evidence>
<name>A0A6N6N1Y4_9BACT</name>
<keyword evidence="3" id="KW-0237">DNA synthesis</keyword>
<dbReference type="InterPro" id="IPR024434">
    <property type="entry name" value="TSCPD_dom"/>
</dbReference>
<proteinExistence type="inferred from homology"/>
<keyword evidence="8" id="KW-1185">Reference proteome</keyword>
<protein>
    <recommendedName>
        <fullName evidence="2">ribonucleoside-diphosphate reductase</fullName>
        <ecNumber evidence="2">1.17.4.1</ecNumber>
    </recommendedName>
</protein>
<comment type="similarity">
    <text evidence="1">Belongs to the ribonucleoside diphosphate reductase class-2 family.</text>
</comment>
<dbReference type="AlphaFoldDB" id="A0A6N6N1Y4"/>
<comment type="catalytic activity">
    <reaction evidence="5">
        <text>a 2'-deoxyribonucleoside 5'-diphosphate + [thioredoxin]-disulfide + H2O = a ribonucleoside 5'-diphosphate + [thioredoxin]-dithiol</text>
        <dbReference type="Rhea" id="RHEA:23252"/>
        <dbReference type="Rhea" id="RHEA-COMP:10698"/>
        <dbReference type="Rhea" id="RHEA-COMP:10700"/>
        <dbReference type="ChEBI" id="CHEBI:15377"/>
        <dbReference type="ChEBI" id="CHEBI:29950"/>
        <dbReference type="ChEBI" id="CHEBI:50058"/>
        <dbReference type="ChEBI" id="CHEBI:57930"/>
        <dbReference type="ChEBI" id="CHEBI:73316"/>
        <dbReference type="EC" id="1.17.4.1"/>
    </reaction>
</comment>
<dbReference type="NCBIfam" id="TIGR03905">
    <property type="entry name" value="TIGR03905_4_Cys"/>
    <property type="match status" value="1"/>
</dbReference>
<reference evidence="7 8" key="1">
    <citation type="journal article" date="2017" name="Int. J. Syst. Evol. Microbiol.">
        <title>Desulfovibrio senegalensis sp. nov., a mesophilic sulfate reducer isolated from marine sediment.</title>
        <authorList>
            <person name="Thioye A."/>
            <person name="Gam Z.B.A."/>
            <person name="Mbengue M."/>
            <person name="Cayol J.L."/>
            <person name="Joseph-Bartoli M."/>
            <person name="Toure-Kane C."/>
            <person name="Labat M."/>
        </authorList>
    </citation>
    <scope>NUCLEOTIDE SEQUENCE [LARGE SCALE GENOMIC DNA]</scope>
    <source>
        <strain evidence="7 8">DSM 101509</strain>
    </source>
</reference>
<dbReference type="GO" id="GO:0004748">
    <property type="term" value="F:ribonucleoside-diphosphate reductase activity, thioredoxin disulfide as acceptor"/>
    <property type="evidence" value="ECO:0007669"/>
    <property type="project" value="UniProtKB-EC"/>
</dbReference>
<dbReference type="Pfam" id="PF12637">
    <property type="entry name" value="TSCPD"/>
    <property type="match status" value="1"/>
</dbReference>
<evidence type="ECO:0000256" key="4">
    <source>
        <dbReference type="ARBA" id="ARBA00022741"/>
    </source>
</evidence>
<evidence type="ECO:0000313" key="8">
    <source>
        <dbReference type="Proteomes" id="UP000438699"/>
    </source>
</evidence>
<sequence length="103" mass="11233">MDNAQLHRASGPAPKTHVEHFVPAETVCPKKIDFVVDNGSIDYVSFDGGCEGSLTAIATMIEGMHMDFVIDRFSGITCGNKCTSCVDQLCCALRQYKEENEDA</sequence>
<dbReference type="InterPro" id="IPR023806">
    <property type="entry name" value="CHP03905"/>
</dbReference>
<gene>
    <name evidence="7" type="ORF">F8A88_09045</name>
</gene>
<dbReference type="EC" id="1.17.4.1" evidence="2"/>
<dbReference type="OrthoDB" id="9801525at2"/>
<organism evidence="7 8">
    <name type="scientific">Pseudodesulfovibrio senegalensis</name>
    <dbReference type="NCBI Taxonomy" id="1721087"/>
    <lineage>
        <taxon>Bacteria</taxon>
        <taxon>Pseudomonadati</taxon>
        <taxon>Thermodesulfobacteriota</taxon>
        <taxon>Desulfovibrionia</taxon>
        <taxon>Desulfovibrionales</taxon>
        <taxon>Desulfovibrionaceae</taxon>
    </lineage>
</organism>
<dbReference type="Proteomes" id="UP000438699">
    <property type="component" value="Unassembled WGS sequence"/>
</dbReference>
<dbReference type="EMBL" id="WAIE01000003">
    <property type="protein sequence ID" value="KAB1441914.1"/>
    <property type="molecule type" value="Genomic_DNA"/>
</dbReference>
<keyword evidence="4" id="KW-0547">Nucleotide-binding</keyword>